<accession>A0A098QU11</accession>
<dbReference type="SUPFAM" id="SSF52266">
    <property type="entry name" value="SGNH hydrolase"/>
    <property type="match status" value="1"/>
</dbReference>
<dbReference type="eggNOG" id="COG2755">
    <property type="taxonomic scope" value="Bacteria"/>
</dbReference>
<dbReference type="AlphaFoldDB" id="A0A098QU11"/>
<gene>
    <name evidence="2" type="ORF">DC28_15435</name>
</gene>
<comment type="caution">
    <text evidence="2">The sequence shown here is derived from an EMBL/GenBank/DDBJ whole genome shotgun (WGS) entry which is preliminary data.</text>
</comment>
<dbReference type="Pfam" id="PF13472">
    <property type="entry name" value="Lipase_GDSL_2"/>
    <property type="match status" value="1"/>
</dbReference>
<dbReference type="InterPro" id="IPR013830">
    <property type="entry name" value="SGNH_hydro"/>
</dbReference>
<reference evidence="2 3" key="1">
    <citation type="submission" date="2014-05" db="EMBL/GenBank/DDBJ databases">
        <title>De novo Genome Sequence of Spirocheata sp.</title>
        <authorList>
            <person name="Shivani Y."/>
            <person name="Subhash Y."/>
            <person name="Tushar L."/>
            <person name="Sasikala C."/>
            <person name="Ramana C.V."/>
        </authorList>
    </citation>
    <scope>NUCLEOTIDE SEQUENCE [LARGE SCALE GENOMIC DNA]</scope>
    <source>
        <strain evidence="2 3">JC230</strain>
    </source>
</reference>
<organism evidence="2 3">
    <name type="scientific">Spirochaeta lutea</name>
    <dbReference type="NCBI Taxonomy" id="1480694"/>
    <lineage>
        <taxon>Bacteria</taxon>
        <taxon>Pseudomonadati</taxon>
        <taxon>Spirochaetota</taxon>
        <taxon>Spirochaetia</taxon>
        <taxon>Spirochaetales</taxon>
        <taxon>Spirochaetaceae</taxon>
        <taxon>Spirochaeta</taxon>
    </lineage>
</organism>
<dbReference type="RefSeq" id="WP_052078973.1">
    <property type="nucleotide sequence ID" value="NZ_JNUP01000072.1"/>
</dbReference>
<evidence type="ECO:0000313" key="2">
    <source>
        <dbReference type="EMBL" id="KGE70858.1"/>
    </source>
</evidence>
<dbReference type="Gene3D" id="3.40.50.1110">
    <property type="entry name" value="SGNH hydrolase"/>
    <property type="match status" value="1"/>
</dbReference>
<proteinExistence type="predicted"/>
<feature type="domain" description="SGNH hydrolase-type esterase" evidence="1">
    <location>
        <begin position="2"/>
        <end position="88"/>
    </location>
</feature>
<dbReference type="GO" id="GO:0016788">
    <property type="term" value="F:hydrolase activity, acting on ester bonds"/>
    <property type="evidence" value="ECO:0007669"/>
    <property type="project" value="UniProtKB-ARBA"/>
</dbReference>
<dbReference type="STRING" id="1480694.DC28_15435"/>
<name>A0A098QU11_9SPIO</name>
<dbReference type="EMBL" id="JNUP01000072">
    <property type="protein sequence ID" value="KGE70858.1"/>
    <property type="molecule type" value="Genomic_DNA"/>
</dbReference>
<protein>
    <recommendedName>
        <fullName evidence="1">SGNH hydrolase-type esterase domain-containing protein</fullName>
    </recommendedName>
</protein>
<evidence type="ECO:0000313" key="3">
    <source>
        <dbReference type="Proteomes" id="UP000029692"/>
    </source>
</evidence>
<dbReference type="Proteomes" id="UP000029692">
    <property type="component" value="Unassembled WGS sequence"/>
</dbReference>
<evidence type="ECO:0000259" key="1">
    <source>
        <dbReference type="Pfam" id="PF13472"/>
    </source>
</evidence>
<keyword evidence="3" id="KW-1185">Reference proteome</keyword>
<dbReference type="InterPro" id="IPR036514">
    <property type="entry name" value="SGNH_hydro_sf"/>
</dbReference>
<sequence>MFLLIGTNDLTGGVPEEQIVSNIIAIVERIRTESPQTEIYVQSVLPRSEDYTAQVESLNSAIQDAVVGQAMWIDLYLLFLDEEGTSIDDALSTDDYIRKGRNGLRKSFSVAQVPYTKKIAATSKYENEHHKAEQPMYLPELYRP</sequence>